<evidence type="ECO:0000256" key="1">
    <source>
        <dbReference type="ARBA" id="ARBA00004651"/>
    </source>
</evidence>
<keyword evidence="5 7" id="KW-1133">Transmembrane helix</keyword>
<dbReference type="PANTHER" id="PTHR30065:SF1">
    <property type="entry name" value="SURFACE PRESENTATION OF ANTIGENS PROTEIN SPAR"/>
    <property type="match status" value="1"/>
</dbReference>
<evidence type="ECO:0000256" key="5">
    <source>
        <dbReference type="ARBA" id="ARBA00022989"/>
    </source>
</evidence>
<keyword evidence="9" id="KW-1185">Reference proteome</keyword>
<feature type="transmembrane region" description="Helical" evidence="7">
    <location>
        <begin position="38"/>
        <end position="56"/>
    </location>
</feature>
<dbReference type="PANTHER" id="PTHR30065">
    <property type="entry name" value="FLAGELLAR BIOSYNTHETIC PROTEIN FLIR"/>
    <property type="match status" value="1"/>
</dbReference>
<organism evidence="8 9">
    <name type="scientific">Sinomonas halotolerans</name>
    <dbReference type="NCBI Taxonomy" id="1644133"/>
    <lineage>
        <taxon>Bacteria</taxon>
        <taxon>Bacillati</taxon>
        <taxon>Actinomycetota</taxon>
        <taxon>Actinomycetes</taxon>
        <taxon>Micrococcales</taxon>
        <taxon>Micrococcaceae</taxon>
        <taxon>Sinomonas</taxon>
    </lineage>
</organism>
<keyword evidence="8" id="KW-0282">Flagellum</keyword>
<evidence type="ECO:0000256" key="7">
    <source>
        <dbReference type="SAM" id="Phobius"/>
    </source>
</evidence>
<dbReference type="EMBL" id="JBDFRB010000005">
    <property type="protein sequence ID" value="MEN2744321.1"/>
    <property type="molecule type" value="Genomic_DNA"/>
</dbReference>
<sequence>MELPGGPWLETVLLCAVRVTAFIVIAPPFSHSSFPMRIRAMLGVGLGLAIAARPGLSGRAALDTAALLGAIAAEALTGLVLGFLVYLAFAALQSAGSLIDLFAGLQMATVYDPGSLVNGAQFTRLVHMAGLALLISSDGYQLVLAGLAGSFDAVPLGGQLDLARPVEAMLAASSGLLVAALQIAGPLLAVLFLADVGLGLLTRIDPALNAFQMGFPLKVLLTLLLAGTLFLALPAVVAALAGQAARALTGVG</sequence>
<keyword evidence="8" id="KW-0966">Cell projection</keyword>
<dbReference type="Proteomes" id="UP001422074">
    <property type="component" value="Unassembled WGS sequence"/>
</dbReference>
<evidence type="ECO:0000256" key="3">
    <source>
        <dbReference type="ARBA" id="ARBA00022475"/>
    </source>
</evidence>
<evidence type="ECO:0000256" key="4">
    <source>
        <dbReference type="ARBA" id="ARBA00022692"/>
    </source>
</evidence>
<keyword evidence="6 7" id="KW-0472">Membrane</keyword>
<evidence type="ECO:0000313" key="8">
    <source>
        <dbReference type="EMBL" id="MEN2744321.1"/>
    </source>
</evidence>
<keyword evidence="8" id="KW-0969">Cilium</keyword>
<keyword evidence="4 7" id="KW-0812">Transmembrane</keyword>
<comment type="similarity">
    <text evidence="2">Belongs to the FliR/MopE/SpaR family.</text>
</comment>
<keyword evidence="3" id="KW-1003">Cell membrane</keyword>
<proteinExistence type="inferred from homology"/>
<feature type="transmembrane region" description="Helical" evidence="7">
    <location>
        <begin position="215"/>
        <end position="241"/>
    </location>
</feature>
<dbReference type="Pfam" id="PF01311">
    <property type="entry name" value="Bac_export_1"/>
    <property type="match status" value="1"/>
</dbReference>
<feature type="transmembrane region" description="Helical" evidence="7">
    <location>
        <begin position="6"/>
        <end position="26"/>
    </location>
</feature>
<comment type="caution">
    <text evidence="8">The sequence shown here is derived from an EMBL/GenBank/DDBJ whole genome shotgun (WGS) entry which is preliminary data.</text>
</comment>
<evidence type="ECO:0000313" key="9">
    <source>
        <dbReference type="Proteomes" id="UP001422074"/>
    </source>
</evidence>
<reference evidence="8 9" key="1">
    <citation type="submission" date="2024-05" db="EMBL/GenBank/DDBJ databases">
        <title>Sinomonas sp. nov., isolated from a waste landfill.</title>
        <authorList>
            <person name="Zhao Y."/>
        </authorList>
    </citation>
    <scope>NUCLEOTIDE SEQUENCE [LARGE SCALE GENOMIC DNA]</scope>
    <source>
        <strain evidence="8 9">CCTCC AB2014300</strain>
    </source>
</reference>
<dbReference type="PRINTS" id="PR00953">
    <property type="entry name" value="TYPE3IMRPROT"/>
</dbReference>
<evidence type="ECO:0000256" key="6">
    <source>
        <dbReference type="ARBA" id="ARBA00023136"/>
    </source>
</evidence>
<gene>
    <name evidence="8" type="ORF">ABCQ75_07185</name>
</gene>
<accession>A0ABU9WYP4</accession>
<dbReference type="InterPro" id="IPR002010">
    <property type="entry name" value="T3SS_IM_R"/>
</dbReference>
<feature type="transmembrane region" description="Helical" evidence="7">
    <location>
        <begin position="168"/>
        <end position="194"/>
    </location>
</feature>
<evidence type="ECO:0000256" key="2">
    <source>
        <dbReference type="ARBA" id="ARBA00009772"/>
    </source>
</evidence>
<name>A0ABU9WYP4_9MICC</name>
<protein>
    <submittedName>
        <fullName evidence="8">Flagellar biosynthetic protein FliR</fullName>
    </submittedName>
</protein>
<dbReference type="RefSeq" id="WP_345884265.1">
    <property type="nucleotide sequence ID" value="NZ_JBDFRB010000005.1"/>
</dbReference>
<feature type="transmembrane region" description="Helical" evidence="7">
    <location>
        <begin position="68"/>
        <end position="92"/>
    </location>
</feature>
<comment type="subcellular location">
    <subcellularLocation>
        <location evidence="1">Cell membrane</location>
        <topology evidence="1">Multi-pass membrane protein</topology>
    </subcellularLocation>
</comment>